<evidence type="ECO:0000313" key="5">
    <source>
        <dbReference type="Proteomes" id="UP000716446"/>
    </source>
</evidence>
<dbReference type="GO" id="GO:0016747">
    <property type="term" value="F:acyltransferase activity, transferring groups other than amino-acyl groups"/>
    <property type="evidence" value="ECO:0007669"/>
    <property type="project" value="InterPro"/>
</dbReference>
<accession>A0A9N8PFV3</accession>
<evidence type="ECO:0000313" key="4">
    <source>
        <dbReference type="EMBL" id="CAD0092598.1"/>
    </source>
</evidence>
<dbReference type="CDD" id="cd04301">
    <property type="entry name" value="NAT_SF"/>
    <property type="match status" value="1"/>
</dbReference>
<evidence type="ECO:0000259" key="3">
    <source>
        <dbReference type="PROSITE" id="PS51186"/>
    </source>
</evidence>
<dbReference type="PANTHER" id="PTHR43877:SF1">
    <property type="entry name" value="ACETYLTRANSFERASE"/>
    <property type="match status" value="1"/>
</dbReference>
<dbReference type="PANTHER" id="PTHR43877">
    <property type="entry name" value="AMINOALKYLPHOSPHONATE N-ACETYLTRANSFERASE-RELATED-RELATED"/>
    <property type="match status" value="1"/>
</dbReference>
<evidence type="ECO:0000256" key="2">
    <source>
        <dbReference type="ARBA" id="ARBA00023315"/>
    </source>
</evidence>
<dbReference type="InterPro" id="IPR016181">
    <property type="entry name" value="Acyl_CoA_acyltransferase"/>
</dbReference>
<evidence type="ECO:0000256" key="1">
    <source>
        <dbReference type="ARBA" id="ARBA00022679"/>
    </source>
</evidence>
<dbReference type="Gene3D" id="3.40.630.30">
    <property type="match status" value="1"/>
</dbReference>
<dbReference type="SUPFAM" id="SSF55729">
    <property type="entry name" value="Acyl-CoA N-acyltransferases (Nat)"/>
    <property type="match status" value="1"/>
</dbReference>
<comment type="caution">
    <text evidence="4">The sequence shown here is derived from an EMBL/GenBank/DDBJ whole genome shotgun (WGS) entry which is preliminary data.</text>
</comment>
<keyword evidence="2" id="KW-0012">Acyltransferase</keyword>
<dbReference type="InterPro" id="IPR000182">
    <property type="entry name" value="GNAT_dom"/>
</dbReference>
<proteinExistence type="predicted"/>
<dbReference type="AlphaFoldDB" id="A0A9N8PFV3"/>
<dbReference type="EMBL" id="CAIJEN010000014">
    <property type="protein sequence ID" value="CAD0092598.1"/>
    <property type="molecule type" value="Genomic_DNA"/>
</dbReference>
<keyword evidence="1" id="KW-0808">Transferase</keyword>
<dbReference type="Proteomes" id="UP000716446">
    <property type="component" value="Unassembled WGS sequence"/>
</dbReference>
<protein>
    <recommendedName>
        <fullName evidence="3">N-acetyltransferase domain-containing protein</fullName>
    </recommendedName>
</protein>
<name>A0A9N8PFV3_9PEZI</name>
<dbReference type="PROSITE" id="PS51186">
    <property type="entry name" value="GNAT"/>
    <property type="match status" value="1"/>
</dbReference>
<organism evidence="4 5">
    <name type="scientific">Aureobasidium vineae</name>
    <dbReference type="NCBI Taxonomy" id="2773715"/>
    <lineage>
        <taxon>Eukaryota</taxon>
        <taxon>Fungi</taxon>
        <taxon>Dikarya</taxon>
        <taxon>Ascomycota</taxon>
        <taxon>Pezizomycotina</taxon>
        <taxon>Dothideomycetes</taxon>
        <taxon>Dothideomycetidae</taxon>
        <taxon>Dothideales</taxon>
        <taxon>Saccotheciaceae</taxon>
        <taxon>Aureobasidium</taxon>
    </lineage>
</organism>
<dbReference type="InterPro" id="IPR050832">
    <property type="entry name" value="Bact_Acetyltransf"/>
</dbReference>
<reference evidence="4" key="1">
    <citation type="submission" date="2020-06" db="EMBL/GenBank/DDBJ databases">
        <authorList>
            <person name="Onetto C."/>
        </authorList>
    </citation>
    <scope>NUCLEOTIDE SEQUENCE</scope>
</reference>
<sequence>MSTSFIVRAAVLLDAEAIAQIHVVAWCAAYVDIVPQTHLDSLTIRDKVTLWKHILSDPVKAAKILVAEEQAQVTRLLGFVSFGDAAAPSPNHKALVDGSTKTGELRAIYVDPQDWSKGAGRRLWMAAQQQLVEAQFTTVVVLVLARNERAIRFYEAAGFGKDGAGLIEIGGASLETVRLTKALT</sequence>
<keyword evidence="5" id="KW-1185">Reference proteome</keyword>
<feature type="domain" description="N-acetyltransferase" evidence="3">
    <location>
        <begin position="5"/>
        <end position="184"/>
    </location>
</feature>
<dbReference type="Pfam" id="PF00583">
    <property type="entry name" value="Acetyltransf_1"/>
    <property type="match status" value="1"/>
</dbReference>
<gene>
    <name evidence="4" type="ORF">AWRI4619_LOCUS7380</name>
</gene>